<feature type="transmembrane region" description="Helical" evidence="1">
    <location>
        <begin position="89"/>
        <end position="108"/>
    </location>
</feature>
<proteinExistence type="predicted"/>
<dbReference type="PANTHER" id="PTHR37019">
    <property type="entry name" value="CHROMOSOME 1, WHOLE GENOME SHOTGUN SEQUENCE"/>
    <property type="match status" value="1"/>
</dbReference>
<accession>A0A6G1KIN3</accession>
<sequence>MALGTVLPFWPALLFTYLEPLALISGWNLAFFHASDFVNNQHPTVTSTIAPVGPGAEVLSLATANIYLLLGAVAVICTAVTKEARVAKAYIFAVALGDLGHIYSSYAVMGPEIFWDFNKYNDMMWGNIGFSLFLHVNRVLTLAGLFGRVGRKR</sequence>
<dbReference type="Pfam" id="PF24803">
    <property type="entry name" value="DUF7704"/>
    <property type="match status" value="1"/>
</dbReference>
<reference evidence="3" key="1">
    <citation type="journal article" date="2020" name="Stud. Mycol.">
        <title>101 Dothideomycetes genomes: a test case for predicting lifestyles and emergence of pathogens.</title>
        <authorList>
            <person name="Haridas S."/>
            <person name="Albert R."/>
            <person name="Binder M."/>
            <person name="Bloem J."/>
            <person name="Labutti K."/>
            <person name="Salamov A."/>
            <person name="Andreopoulos B."/>
            <person name="Baker S."/>
            <person name="Barry K."/>
            <person name="Bills G."/>
            <person name="Bluhm B."/>
            <person name="Cannon C."/>
            <person name="Castanera R."/>
            <person name="Culley D."/>
            <person name="Daum C."/>
            <person name="Ezra D."/>
            <person name="Gonzalez J."/>
            <person name="Henrissat B."/>
            <person name="Kuo A."/>
            <person name="Liang C."/>
            <person name="Lipzen A."/>
            <person name="Lutzoni F."/>
            <person name="Magnuson J."/>
            <person name="Mondo S."/>
            <person name="Nolan M."/>
            <person name="Ohm R."/>
            <person name="Pangilinan J."/>
            <person name="Park H.-J."/>
            <person name="Ramirez L."/>
            <person name="Alfaro M."/>
            <person name="Sun H."/>
            <person name="Tritt A."/>
            <person name="Yoshinaga Y."/>
            <person name="Zwiers L.-H."/>
            <person name="Turgeon B."/>
            <person name="Goodwin S."/>
            <person name="Spatafora J."/>
            <person name="Crous P."/>
            <person name="Grigoriev I."/>
        </authorList>
    </citation>
    <scope>NUCLEOTIDE SEQUENCE</scope>
    <source>
        <strain evidence="3">CBS 279.74</strain>
    </source>
</reference>
<keyword evidence="1" id="KW-0812">Transmembrane</keyword>
<evidence type="ECO:0000313" key="4">
    <source>
        <dbReference type="Proteomes" id="UP000799428"/>
    </source>
</evidence>
<keyword evidence="1" id="KW-0472">Membrane</keyword>
<name>A0A6G1KIN3_9PLEO</name>
<dbReference type="OrthoDB" id="2937326at2759"/>
<feature type="transmembrane region" description="Helical" evidence="1">
    <location>
        <begin position="58"/>
        <end position="77"/>
    </location>
</feature>
<organism evidence="3 4">
    <name type="scientific">Pleomassaria siparia CBS 279.74</name>
    <dbReference type="NCBI Taxonomy" id="1314801"/>
    <lineage>
        <taxon>Eukaryota</taxon>
        <taxon>Fungi</taxon>
        <taxon>Dikarya</taxon>
        <taxon>Ascomycota</taxon>
        <taxon>Pezizomycotina</taxon>
        <taxon>Dothideomycetes</taxon>
        <taxon>Pleosporomycetidae</taxon>
        <taxon>Pleosporales</taxon>
        <taxon>Pleomassariaceae</taxon>
        <taxon>Pleomassaria</taxon>
    </lineage>
</organism>
<dbReference type="PANTHER" id="PTHR37019:SF2">
    <property type="entry name" value="EXPERA DOMAIN-CONTAINING PROTEIN"/>
    <property type="match status" value="1"/>
</dbReference>
<keyword evidence="4" id="KW-1185">Reference proteome</keyword>
<protein>
    <recommendedName>
        <fullName evidence="2">DUF7704 domain-containing protein</fullName>
    </recommendedName>
</protein>
<gene>
    <name evidence="3" type="ORF">K504DRAFT_499505</name>
</gene>
<dbReference type="EMBL" id="MU005766">
    <property type="protein sequence ID" value="KAF2712405.1"/>
    <property type="molecule type" value="Genomic_DNA"/>
</dbReference>
<dbReference type="AlphaFoldDB" id="A0A6G1KIN3"/>
<feature type="domain" description="DUF7704" evidence="2">
    <location>
        <begin position="5"/>
        <end position="148"/>
    </location>
</feature>
<evidence type="ECO:0000313" key="3">
    <source>
        <dbReference type="EMBL" id="KAF2712405.1"/>
    </source>
</evidence>
<evidence type="ECO:0000256" key="1">
    <source>
        <dbReference type="SAM" id="Phobius"/>
    </source>
</evidence>
<feature type="transmembrane region" description="Helical" evidence="1">
    <location>
        <begin position="128"/>
        <end position="147"/>
    </location>
</feature>
<keyword evidence="1" id="KW-1133">Transmembrane helix</keyword>
<dbReference type="InterPro" id="IPR056121">
    <property type="entry name" value="DUF7704"/>
</dbReference>
<dbReference type="Proteomes" id="UP000799428">
    <property type="component" value="Unassembled WGS sequence"/>
</dbReference>
<evidence type="ECO:0000259" key="2">
    <source>
        <dbReference type="Pfam" id="PF24803"/>
    </source>
</evidence>